<reference evidence="2 3" key="1">
    <citation type="submission" date="2016-10" db="EMBL/GenBank/DDBJ databases">
        <authorList>
            <person name="de Groot N.N."/>
        </authorList>
    </citation>
    <scope>NUCLEOTIDE SEQUENCE [LARGE SCALE GENOMIC DNA]</scope>
    <source>
        <strain evidence="2 3">DSM 18978</strain>
    </source>
</reference>
<dbReference type="InterPro" id="IPR006439">
    <property type="entry name" value="HAD-SF_hydro_IA"/>
</dbReference>
<name>A0A1G5HQS9_9FIRM</name>
<evidence type="ECO:0000313" key="3">
    <source>
        <dbReference type="Proteomes" id="UP000198636"/>
    </source>
</evidence>
<evidence type="ECO:0000313" key="2">
    <source>
        <dbReference type="EMBL" id="SCY66107.1"/>
    </source>
</evidence>
<dbReference type="PANTHER" id="PTHR43316:SF3">
    <property type="entry name" value="HALOACID DEHALOGENASE, TYPE II (AFU_ORTHOLOGUE AFUA_2G07750)-RELATED"/>
    <property type="match status" value="1"/>
</dbReference>
<proteinExistence type="predicted"/>
<sequence length="238" mass="27984">MITNILFDLDGTLLPLDMDEFLKKYFYELGLKFKDHFSADELTAYIWKATAYMIKNTEATKTNSVAFFEEFYRQVGIDEEIVTPIFEEFYQLDFDKIKSTSRQSKLMIDAVNILKTKGYNLIVATNPLFPQVAIHKRIQWAGLDPADFSFITSFEEMHYCKPQLQFYREILENIKQPPEKCMMVGNDIEEDMIAKKIGITTYLIEDCLVDKDKPYDNIDYKGRYEDFYLFALSMPELN</sequence>
<dbReference type="Proteomes" id="UP000198636">
    <property type="component" value="Unassembled WGS sequence"/>
</dbReference>
<dbReference type="EMBL" id="FMUS01000012">
    <property type="protein sequence ID" value="SCY66107.1"/>
    <property type="molecule type" value="Genomic_DNA"/>
</dbReference>
<dbReference type="AlphaFoldDB" id="A0A1G5HQS9"/>
<organism evidence="2 3">
    <name type="scientific">Alkaliphilus peptidifermentans DSM 18978</name>
    <dbReference type="NCBI Taxonomy" id="1120976"/>
    <lineage>
        <taxon>Bacteria</taxon>
        <taxon>Bacillati</taxon>
        <taxon>Bacillota</taxon>
        <taxon>Clostridia</taxon>
        <taxon>Peptostreptococcales</taxon>
        <taxon>Natronincolaceae</taxon>
        <taxon>Alkaliphilus</taxon>
    </lineage>
</organism>
<gene>
    <name evidence="2" type="ORF">SAMN03080606_02092</name>
</gene>
<dbReference type="InterPro" id="IPR036412">
    <property type="entry name" value="HAD-like_sf"/>
</dbReference>
<evidence type="ECO:0000256" key="1">
    <source>
        <dbReference type="ARBA" id="ARBA00022801"/>
    </source>
</evidence>
<keyword evidence="1" id="KW-0378">Hydrolase</keyword>
<dbReference type="InterPro" id="IPR051540">
    <property type="entry name" value="S-2-haloacid_dehalogenase"/>
</dbReference>
<dbReference type="SUPFAM" id="SSF56784">
    <property type="entry name" value="HAD-like"/>
    <property type="match status" value="1"/>
</dbReference>
<dbReference type="InterPro" id="IPR023214">
    <property type="entry name" value="HAD_sf"/>
</dbReference>
<dbReference type="SFLD" id="SFLDG01129">
    <property type="entry name" value="C1.5:_HAD__Beta-PGM__Phosphata"/>
    <property type="match status" value="1"/>
</dbReference>
<dbReference type="Gene3D" id="3.40.50.1000">
    <property type="entry name" value="HAD superfamily/HAD-like"/>
    <property type="match status" value="1"/>
</dbReference>
<dbReference type="GO" id="GO:0016787">
    <property type="term" value="F:hydrolase activity"/>
    <property type="evidence" value="ECO:0007669"/>
    <property type="project" value="UniProtKB-KW"/>
</dbReference>
<dbReference type="SFLD" id="SFLDS00003">
    <property type="entry name" value="Haloacid_Dehalogenase"/>
    <property type="match status" value="1"/>
</dbReference>
<protein>
    <submittedName>
        <fullName evidence="2">FMN phosphatase YigB, HAD superfamily</fullName>
    </submittedName>
</protein>
<keyword evidence="3" id="KW-1185">Reference proteome</keyword>
<dbReference type="PANTHER" id="PTHR43316">
    <property type="entry name" value="HYDROLASE, HALOACID DELAHOGENASE-RELATED"/>
    <property type="match status" value="1"/>
</dbReference>
<dbReference type="OrthoDB" id="9809962at2"/>
<dbReference type="PRINTS" id="PR00413">
    <property type="entry name" value="HADHALOGNASE"/>
</dbReference>
<dbReference type="STRING" id="1120976.SAMN03080606_02092"/>
<accession>A0A1G5HQS9</accession>
<dbReference type="Pfam" id="PF00702">
    <property type="entry name" value="Hydrolase"/>
    <property type="match status" value="1"/>
</dbReference>